<feature type="compositionally biased region" description="Basic residues" evidence="2">
    <location>
        <begin position="126"/>
        <end position="149"/>
    </location>
</feature>
<feature type="region of interest" description="Disordered" evidence="2">
    <location>
        <begin position="121"/>
        <end position="180"/>
    </location>
</feature>
<protein>
    <submittedName>
        <fullName evidence="3">Kruppel-like factor</fullName>
    </submittedName>
</protein>
<keyword evidence="1" id="KW-0175">Coiled coil</keyword>
<proteinExistence type="predicted"/>
<gene>
    <name evidence="3" type="ORF">M0812_11669</name>
</gene>
<evidence type="ECO:0000313" key="3">
    <source>
        <dbReference type="EMBL" id="KAJ3445782.1"/>
    </source>
</evidence>
<sequence>MEITKTKEKTLKSLHSKLKNERSYRKRLLKLMKLDKTSILGLKVHHLSSRYIGLFKTTLCESNDIPSEVRIRRTCIELLADLTNRKKKTIERGLTAFLERTYLLENSREYSRDWMIFTSKQQEKARIKKKRNPRKRQRSLRIVTQKKPKPNSDRTKLVPISKVKNTQTQRQSKRQGPSIKPITEIRQQQQEQQQEQQQKQKKQLENNLNLSTINFYSFQQAQQRETKPNHISATNSLKTIRDPLEKRVFHLQEQKETEKGFFLQQSQQQSMKIDSTSSNEKFELKTKHLECDENSEHQTLFYQMLFPSEPSWIGGSDLDTSFNKFFYDNTYDNTYQCFNSTRLSKSHLLNCNIEHFV</sequence>
<evidence type="ECO:0000313" key="4">
    <source>
        <dbReference type="Proteomes" id="UP001146793"/>
    </source>
</evidence>
<dbReference type="Proteomes" id="UP001146793">
    <property type="component" value="Unassembled WGS sequence"/>
</dbReference>
<dbReference type="AlphaFoldDB" id="A0AAV7ZV16"/>
<evidence type="ECO:0000256" key="2">
    <source>
        <dbReference type="SAM" id="MobiDB-lite"/>
    </source>
</evidence>
<comment type="caution">
    <text evidence="3">The sequence shown here is derived from an EMBL/GenBank/DDBJ whole genome shotgun (WGS) entry which is preliminary data.</text>
</comment>
<organism evidence="3 4">
    <name type="scientific">Anaeramoeba flamelloides</name>
    <dbReference type="NCBI Taxonomy" id="1746091"/>
    <lineage>
        <taxon>Eukaryota</taxon>
        <taxon>Metamonada</taxon>
        <taxon>Anaeramoebidae</taxon>
        <taxon>Anaeramoeba</taxon>
    </lineage>
</organism>
<reference evidence="3" key="1">
    <citation type="submission" date="2022-08" db="EMBL/GenBank/DDBJ databases">
        <title>Novel sulphate-reducing endosymbionts in the free-living metamonad Anaeramoeba.</title>
        <authorList>
            <person name="Jerlstrom-Hultqvist J."/>
            <person name="Cepicka I."/>
            <person name="Gallot-Lavallee L."/>
            <person name="Salas-Leiva D."/>
            <person name="Curtis B.A."/>
            <person name="Zahonova K."/>
            <person name="Pipaliya S."/>
            <person name="Dacks J."/>
            <person name="Roger A.J."/>
        </authorList>
    </citation>
    <scope>NUCLEOTIDE SEQUENCE</scope>
    <source>
        <strain evidence="3">Busselton2</strain>
    </source>
</reference>
<name>A0AAV7ZV16_9EUKA</name>
<evidence type="ECO:0000256" key="1">
    <source>
        <dbReference type="SAM" id="Coils"/>
    </source>
</evidence>
<feature type="coiled-coil region" evidence="1">
    <location>
        <begin position="182"/>
        <end position="214"/>
    </location>
</feature>
<accession>A0AAV7ZV16</accession>
<dbReference type="EMBL" id="JANTQA010000023">
    <property type="protein sequence ID" value="KAJ3445782.1"/>
    <property type="molecule type" value="Genomic_DNA"/>
</dbReference>